<comment type="subcellular location">
    <subcellularLocation>
        <location evidence="2">Nucleus</location>
    </subcellularLocation>
</comment>
<keyword evidence="10" id="KW-0687">Ribonucleoprotein</keyword>
<name>A0AAD7LCW1_QUISA</name>
<evidence type="ECO:0000259" key="9">
    <source>
        <dbReference type="Pfam" id="PF08648"/>
    </source>
</evidence>
<keyword evidence="7" id="KW-0539">Nucleus</keyword>
<dbReference type="Pfam" id="PF08648">
    <property type="entry name" value="SNRNP27"/>
    <property type="match status" value="1"/>
</dbReference>
<proteinExistence type="inferred from homology"/>
<comment type="subunit">
    <text evidence="4">Part of a tri-snRNP complex.</text>
</comment>
<comment type="caution">
    <text evidence="10">The sequence shown here is derived from an EMBL/GenBank/DDBJ whole genome shotgun (WGS) entry which is preliminary data.</text>
</comment>
<dbReference type="GO" id="GO:0006397">
    <property type="term" value="P:mRNA processing"/>
    <property type="evidence" value="ECO:0007669"/>
    <property type="project" value="UniProtKB-KW"/>
</dbReference>
<dbReference type="GO" id="GO:0008380">
    <property type="term" value="P:RNA splicing"/>
    <property type="evidence" value="ECO:0007669"/>
    <property type="project" value="UniProtKB-KW"/>
</dbReference>
<feature type="domain" description="U4/U6.U5 small nuclear ribonucleoprotein 27kDa protein" evidence="9">
    <location>
        <begin position="1"/>
        <end position="50"/>
    </location>
</feature>
<accession>A0AAD7LCW1</accession>
<comment type="function">
    <text evidence="1">May play a role in mRNA splicing.</text>
</comment>
<sequence>MKKLGIPVGFYSTKGKPVPGPDLSGVKAVTKRQPREYMNRRGGFNLPLPAERSRGRFFASRLWSSQPYPVLEWVQVIHFVFGEEMRPLKHGYGPYGIFCAILVVSGMPPVLMGMYPRSTNFFFFTGTAGYGSKTAETFRNAAGTLGFFVVEHKGKQQLFGNAILKIPKAFVVFIFICCFIVFVCCVVVVICCFIVFVSCFFVFMLQPSSPIGNLLWIRRNLRWIALFRISWITW</sequence>
<evidence type="ECO:0000256" key="4">
    <source>
        <dbReference type="ARBA" id="ARBA00011825"/>
    </source>
</evidence>
<keyword evidence="8" id="KW-0812">Transmembrane</keyword>
<keyword evidence="6" id="KW-0508">mRNA splicing</keyword>
<dbReference type="GO" id="GO:0071011">
    <property type="term" value="C:precatalytic spliceosome"/>
    <property type="evidence" value="ECO:0007669"/>
    <property type="project" value="TreeGrafter"/>
</dbReference>
<protein>
    <submittedName>
        <fullName evidence="10">U4/U6.U5 small nuclear ribonucleoprotein 27 kDa protein</fullName>
    </submittedName>
</protein>
<dbReference type="PANTHER" id="PTHR31077">
    <property type="entry name" value="U4/U6.U5 SMALL NUCLEAR RIBONUCLEOPROTEIN 27 KDA PROTEIN"/>
    <property type="match status" value="1"/>
</dbReference>
<feature type="transmembrane region" description="Helical" evidence="8">
    <location>
        <begin position="170"/>
        <end position="203"/>
    </location>
</feature>
<dbReference type="AlphaFoldDB" id="A0AAD7LCW1"/>
<dbReference type="PANTHER" id="PTHR31077:SF1">
    <property type="entry name" value="U4_U6.U5 SMALL NUCLEAR RIBONUCLEOPROTEIN 27 KDA PROTEIN"/>
    <property type="match status" value="1"/>
</dbReference>
<reference evidence="10" key="1">
    <citation type="journal article" date="2023" name="Science">
        <title>Elucidation of the pathway for biosynthesis of saponin adjuvants from the soapbark tree.</title>
        <authorList>
            <person name="Reed J."/>
            <person name="Orme A."/>
            <person name="El-Demerdash A."/>
            <person name="Owen C."/>
            <person name="Martin L.B.B."/>
            <person name="Misra R.C."/>
            <person name="Kikuchi S."/>
            <person name="Rejzek M."/>
            <person name="Martin A.C."/>
            <person name="Harkess A."/>
            <person name="Leebens-Mack J."/>
            <person name="Louveau T."/>
            <person name="Stephenson M.J."/>
            <person name="Osbourn A."/>
        </authorList>
    </citation>
    <scope>NUCLEOTIDE SEQUENCE</scope>
    <source>
        <strain evidence="10">S10</strain>
    </source>
</reference>
<dbReference type="EMBL" id="JARAOO010000009">
    <property type="protein sequence ID" value="KAJ7955791.1"/>
    <property type="molecule type" value="Genomic_DNA"/>
</dbReference>
<evidence type="ECO:0000256" key="5">
    <source>
        <dbReference type="ARBA" id="ARBA00022664"/>
    </source>
</evidence>
<keyword evidence="8" id="KW-0472">Membrane</keyword>
<dbReference type="InterPro" id="IPR013957">
    <property type="entry name" value="SNRNP27"/>
</dbReference>
<feature type="transmembrane region" description="Helical" evidence="8">
    <location>
        <begin position="95"/>
        <end position="115"/>
    </location>
</feature>
<keyword evidence="11" id="KW-1185">Reference proteome</keyword>
<dbReference type="KEGG" id="qsa:O6P43_022324"/>
<evidence type="ECO:0000256" key="6">
    <source>
        <dbReference type="ARBA" id="ARBA00023187"/>
    </source>
</evidence>
<evidence type="ECO:0000256" key="2">
    <source>
        <dbReference type="ARBA" id="ARBA00004123"/>
    </source>
</evidence>
<evidence type="ECO:0000256" key="7">
    <source>
        <dbReference type="ARBA" id="ARBA00023242"/>
    </source>
</evidence>
<dbReference type="Proteomes" id="UP001163823">
    <property type="component" value="Chromosome 9"/>
</dbReference>
<evidence type="ECO:0000313" key="11">
    <source>
        <dbReference type="Proteomes" id="UP001163823"/>
    </source>
</evidence>
<evidence type="ECO:0000313" key="10">
    <source>
        <dbReference type="EMBL" id="KAJ7955791.1"/>
    </source>
</evidence>
<gene>
    <name evidence="10" type="ORF">O6P43_022324</name>
</gene>
<evidence type="ECO:0000256" key="3">
    <source>
        <dbReference type="ARBA" id="ARBA00008218"/>
    </source>
</evidence>
<keyword evidence="8" id="KW-1133">Transmembrane helix</keyword>
<organism evidence="10 11">
    <name type="scientific">Quillaja saponaria</name>
    <name type="common">Soap bark tree</name>
    <dbReference type="NCBI Taxonomy" id="32244"/>
    <lineage>
        <taxon>Eukaryota</taxon>
        <taxon>Viridiplantae</taxon>
        <taxon>Streptophyta</taxon>
        <taxon>Embryophyta</taxon>
        <taxon>Tracheophyta</taxon>
        <taxon>Spermatophyta</taxon>
        <taxon>Magnoliopsida</taxon>
        <taxon>eudicotyledons</taxon>
        <taxon>Gunneridae</taxon>
        <taxon>Pentapetalae</taxon>
        <taxon>rosids</taxon>
        <taxon>fabids</taxon>
        <taxon>Fabales</taxon>
        <taxon>Quillajaceae</taxon>
        <taxon>Quillaja</taxon>
    </lineage>
</organism>
<comment type="similarity">
    <text evidence="3">Belongs to the SNUT3 family.</text>
</comment>
<evidence type="ECO:0000256" key="1">
    <source>
        <dbReference type="ARBA" id="ARBA00003632"/>
    </source>
</evidence>
<evidence type="ECO:0000256" key="8">
    <source>
        <dbReference type="SAM" id="Phobius"/>
    </source>
</evidence>
<keyword evidence="5" id="KW-0507">mRNA processing</keyword>